<dbReference type="WBParaSite" id="nOo.2.0.1.t03155-RA">
    <property type="protein sequence ID" value="nOo.2.0.1.t03155-RA"/>
    <property type="gene ID" value="nOo.2.0.1.g03155"/>
</dbReference>
<accession>A0A182E578</accession>
<evidence type="ECO:0000313" key="4">
    <source>
        <dbReference type="WBParaSite" id="nOo.2.0.1.t03155-RA"/>
    </source>
</evidence>
<evidence type="ECO:0000256" key="1">
    <source>
        <dbReference type="SAM" id="MobiDB-lite"/>
    </source>
</evidence>
<organism evidence="4">
    <name type="scientific">Onchocerca ochengi</name>
    <name type="common">Filarial nematode worm</name>
    <dbReference type="NCBI Taxonomy" id="42157"/>
    <lineage>
        <taxon>Eukaryota</taxon>
        <taxon>Metazoa</taxon>
        <taxon>Ecdysozoa</taxon>
        <taxon>Nematoda</taxon>
        <taxon>Chromadorea</taxon>
        <taxon>Rhabditida</taxon>
        <taxon>Spirurina</taxon>
        <taxon>Spiruromorpha</taxon>
        <taxon>Filarioidea</taxon>
        <taxon>Onchocercidae</taxon>
        <taxon>Onchocerca</taxon>
    </lineage>
</organism>
<dbReference type="STRING" id="42157.A0A182E578"/>
<feature type="region of interest" description="Disordered" evidence="1">
    <location>
        <begin position="43"/>
        <end position="80"/>
    </location>
</feature>
<dbReference type="EMBL" id="UYRW01000575">
    <property type="protein sequence ID" value="VDK68197.1"/>
    <property type="molecule type" value="Genomic_DNA"/>
</dbReference>
<evidence type="ECO:0000313" key="3">
    <source>
        <dbReference type="Proteomes" id="UP000271087"/>
    </source>
</evidence>
<dbReference type="AlphaFoldDB" id="A0A182E578"/>
<proteinExistence type="predicted"/>
<dbReference type="Proteomes" id="UP000271087">
    <property type="component" value="Unassembled WGS sequence"/>
</dbReference>
<dbReference type="OrthoDB" id="10449183at2759"/>
<feature type="compositionally biased region" description="Acidic residues" evidence="1">
    <location>
        <begin position="59"/>
        <end position="68"/>
    </location>
</feature>
<sequence>MPKIIKGNGKWKTVDISGGCIGDDNFTFLSSIEEYIPNEEYKNTSSLKKKAKKRKISDTLDESETNDDCMEKGKKKSKKKKKLKKSVESVVKKQVNLYILED</sequence>
<keyword evidence="3" id="KW-1185">Reference proteome</keyword>
<gene>
    <name evidence="2" type="ORF">NOO_LOCUS3155</name>
</gene>
<reference evidence="2 3" key="2">
    <citation type="submission" date="2018-08" db="EMBL/GenBank/DDBJ databases">
        <authorList>
            <person name="Laetsch R D."/>
            <person name="Stevens L."/>
            <person name="Kumar S."/>
            <person name="Blaxter L. M."/>
        </authorList>
    </citation>
    <scope>NUCLEOTIDE SEQUENCE [LARGE SCALE GENOMIC DNA]</scope>
</reference>
<reference evidence="4" key="1">
    <citation type="submission" date="2016-06" db="UniProtKB">
        <authorList>
            <consortium name="WormBaseParasite"/>
        </authorList>
    </citation>
    <scope>IDENTIFICATION</scope>
</reference>
<protein>
    <submittedName>
        <fullName evidence="2 4">Uncharacterized protein</fullName>
    </submittedName>
</protein>
<name>A0A182E578_ONCOC</name>
<evidence type="ECO:0000313" key="2">
    <source>
        <dbReference type="EMBL" id="VDK68197.1"/>
    </source>
</evidence>